<gene>
    <name evidence="1" type="ORF">DES51_12218</name>
</gene>
<reference evidence="1 2" key="1">
    <citation type="submission" date="2018-05" db="EMBL/GenBank/DDBJ databases">
        <title>Genomic Encyclopedia of Type Strains, Phase IV (KMG-IV): sequencing the most valuable type-strain genomes for metagenomic binning, comparative biology and taxonomic classification.</title>
        <authorList>
            <person name="Goeker M."/>
        </authorList>
    </citation>
    <scope>NUCLEOTIDE SEQUENCE [LARGE SCALE GENOMIC DNA]</scope>
    <source>
        <strain evidence="1 2">JC118</strain>
    </source>
</reference>
<keyword evidence="2" id="KW-1185">Reference proteome</keyword>
<dbReference type="RefSeq" id="WP_022938900.1">
    <property type="nucleotide sequence ID" value="NZ_CABKRQ010000007.1"/>
</dbReference>
<proteinExistence type="predicted"/>
<evidence type="ECO:0000313" key="2">
    <source>
        <dbReference type="Proteomes" id="UP000247612"/>
    </source>
</evidence>
<evidence type="ECO:0008006" key="3">
    <source>
        <dbReference type="Google" id="ProtNLM"/>
    </source>
</evidence>
<dbReference type="EMBL" id="QJKH01000022">
    <property type="protein sequence ID" value="PXX74632.1"/>
    <property type="molecule type" value="Genomic_DNA"/>
</dbReference>
<name>A0A318KJI8_9FIRM</name>
<dbReference type="Proteomes" id="UP000247612">
    <property type="component" value="Unassembled WGS sequence"/>
</dbReference>
<accession>A0A318KJI8</accession>
<dbReference type="AlphaFoldDB" id="A0A318KJI8"/>
<dbReference type="OrthoDB" id="10004400at2"/>
<organism evidence="1 2">
    <name type="scientific">Dielma fastidiosa</name>
    <dbReference type="NCBI Taxonomy" id="1034346"/>
    <lineage>
        <taxon>Bacteria</taxon>
        <taxon>Bacillati</taxon>
        <taxon>Bacillota</taxon>
        <taxon>Erysipelotrichia</taxon>
        <taxon>Erysipelotrichales</taxon>
        <taxon>Erysipelotrichaceae</taxon>
        <taxon>Dielma</taxon>
    </lineage>
</organism>
<evidence type="ECO:0000313" key="1">
    <source>
        <dbReference type="EMBL" id="PXX74632.1"/>
    </source>
</evidence>
<protein>
    <recommendedName>
        <fullName evidence="3">XRE family transcriptional regulator</fullName>
    </recommendedName>
</protein>
<sequence>MTKDEYRCEINRLSAYVTMKELLRDMGINASNYYAFMAGEDRRLGSGACDRIIEALKRRPISPN</sequence>
<comment type="caution">
    <text evidence="1">The sequence shown here is derived from an EMBL/GenBank/DDBJ whole genome shotgun (WGS) entry which is preliminary data.</text>
</comment>